<proteinExistence type="predicted"/>
<dbReference type="AlphaFoldDB" id="A0A4C1YY48"/>
<comment type="caution">
    <text evidence="1">The sequence shown here is derived from an EMBL/GenBank/DDBJ whole genome shotgun (WGS) entry which is preliminary data.</text>
</comment>
<keyword evidence="2" id="KW-1185">Reference proteome</keyword>
<organism evidence="1 2">
    <name type="scientific">Eumeta variegata</name>
    <name type="common">Bagworm moth</name>
    <name type="synonym">Eumeta japonica</name>
    <dbReference type="NCBI Taxonomy" id="151549"/>
    <lineage>
        <taxon>Eukaryota</taxon>
        <taxon>Metazoa</taxon>
        <taxon>Ecdysozoa</taxon>
        <taxon>Arthropoda</taxon>
        <taxon>Hexapoda</taxon>
        <taxon>Insecta</taxon>
        <taxon>Pterygota</taxon>
        <taxon>Neoptera</taxon>
        <taxon>Endopterygota</taxon>
        <taxon>Lepidoptera</taxon>
        <taxon>Glossata</taxon>
        <taxon>Ditrysia</taxon>
        <taxon>Tineoidea</taxon>
        <taxon>Psychidae</taxon>
        <taxon>Oiketicinae</taxon>
        <taxon>Eumeta</taxon>
    </lineage>
</organism>
<gene>
    <name evidence="1" type="ORF">EVAR_55722_1</name>
</gene>
<dbReference type="EMBL" id="BGZK01001501">
    <property type="protein sequence ID" value="GBP81226.1"/>
    <property type="molecule type" value="Genomic_DNA"/>
</dbReference>
<dbReference type="PANTHER" id="PTHR47331">
    <property type="entry name" value="PHD-TYPE DOMAIN-CONTAINING PROTEIN"/>
    <property type="match status" value="1"/>
</dbReference>
<evidence type="ECO:0000313" key="1">
    <source>
        <dbReference type="EMBL" id="GBP81226.1"/>
    </source>
</evidence>
<dbReference type="Proteomes" id="UP000299102">
    <property type="component" value="Unassembled WGS sequence"/>
</dbReference>
<name>A0A4C1YY48_EUMVA</name>
<dbReference type="OrthoDB" id="6434680at2759"/>
<sequence length="181" mass="20722">MWYLSHFALVHPAKLMKVRVVFDTAVRSGRTSLNDYLLPEFPEAVEWIVAHHYVEDFLQSFENTEKATRIATKVRNIHSKDNIHLRNACQIVKKSSRPYTQEVKINDGDLGEKVPGLTRQLSDDTLSFNLNLSRVPEEIIDGCRVATKREALIAVTSLFDLLRLPLPFRLNNYFKKPGASV</sequence>
<evidence type="ECO:0000313" key="2">
    <source>
        <dbReference type="Proteomes" id="UP000299102"/>
    </source>
</evidence>
<protein>
    <submittedName>
        <fullName evidence="1">Uncharacterized protein</fullName>
    </submittedName>
</protein>
<reference evidence="1 2" key="1">
    <citation type="journal article" date="2019" name="Commun. Biol.">
        <title>The bagworm genome reveals a unique fibroin gene that provides high tensile strength.</title>
        <authorList>
            <person name="Kono N."/>
            <person name="Nakamura H."/>
            <person name="Ohtoshi R."/>
            <person name="Tomita M."/>
            <person name="Numata K."/>
            <person name="Arakawa K."/>
        </authorList>
    </citation>
    <scope>NUCLEOTIDE SEQUENCE [LARGE SCALE GENOMIC DNA]</scope>
</reference>
<accession>A0A4C1YY48</accession>